<dbReference type="Proteomes" id="UP000887565">
    <property type="component" value="Unplaced"/>
</dbReference>
<dbReference type="PANTHER" id="PTHR12027">
    <property type="entry name" value="WNT RELATED"/>
    <property type="match status" value="1"/>
</dbReference>
<sequence>MTNSIRKWRRLLDTGLVGDVKRKWIRSVNSAEKSSCAEHFTEGPRSSTQGAMLLAMPSAYQMTLRLDEDYKDQCRKMSYLVARQRELCTLSKNLLMVVSQGAQMGLRECQSQFSGRRWNCSTQFESPEIPLLGGEKSTNFYQNVQHNNSKYSNNNSSAKILTKSRNLAMMGYQSDQPMDDVADVFGRNPADARQPRFCVFLLREFSHQKRLLRFTESISFTDSREKAYVHAISAAGVAFSITRACSRGELPSCSCDKNVHRRTKNKGQWEWGGCSEDLAYGERLSKDFIDSNEMSKSHDPSAKLMNLHNNEAGRRTIRSHMDLMCKCHGVSGSCTMKICWRKMGDFKLIGETLFQKFDGATRVKFNEKRNKLQPAIKGHKRHTKRDLVYLQESPDFCQENHKLGIYGTRNRKCNRTSYGTDGCSILCCGRGFVTKHVEKLYDCNCKFAWCCEVKCQKCREKIEEYYCK</sequence>
<dbReference type="Gene3D" id="3.30.2460.20">
    <property type="match status" value="1"/>
</dbReference>
<evidence type="ECO:0000256" key="6">
    <source>
        <dbReference type="ARBA" id="ARBA00022687"/>
    </source>
</evidence>
<dbReference type="FunFam" id="3.30.2460.20:FF:000001">
    <property type="entry name" value="Wnt homolog"/>
    <property type="match status" value="1"/>
</dbReference>
<comment type="similarity">
    <text evidence="2 9">Belongs to the Wnt family.</text>
</comment>
<dbReference type="SMART" id="SM00097">
    <property type="entry name" value="WNT1"/>
    <property type="match status" value="1"/>
</dbReference>
<dbReference type="GO" id="GO:0045165">
    <property type="term" value="P:cell fate commitment"/>
    <property type="evidence" value="ECO:0007669"/>
    <property type="project" value="TreeGrafter"/>
</dbReference>
<accession>A0A915K0P0</accession>
<comment type="subcellular location">
    <subcellularLocation>
        <location evidence="1 9">Secreted</location>
        <location evidence="1 9">Extracellular space</location>
        <location evidence="1 9">Extracellular matrix</location>
    </subcellularLocation>
</comment>
<evidence type="ECO:0000313" key="11">
    <source>
        <dbReference type="WBParaSite" id="nRc.2.0.1.t31775-RA"/>
    </source>
</evidence>
<proteinExistence type="inferred from homology"/>
<dbReference type="InterPro" id="IPR043158">
    <property type="entry name" value="Wnt_C"/>
</dbReference>
<keyword evidence="5" id="KW-0272">Extracellular matrix</keyword>
<name>A0A915K0P0_ROMCU</name>
<dbReference type="GO" id="GO:0030182">
    <property type="term" value="P:neuron differentiation"/>
    <property type="evidence" value="ECO:0007669"/>
    <property type="project" value="TreeGrafter"/>
</dbReference>
<keyword evidence="4" id="KW-0964">Secreted</keyword>
<dbReference type="GO" id="GO:0005615">
    <property type="term" value="C:extracellular space"/>
    <property type="evidence" value="ECO:0007669"/>
    <property type="project" value="TreeGrafter"/>
</dbReference>
<dbReference type="GO" id="GO:0060070">
    <property type="term" value="P:canonical Wnt signaling pathway"/>
    <property type="evidence" value="ECO:0007669"/>
    <property type="project" value="TreeGrafter"/>
</dbReference>
<dbReference type="AlphaFoldDB" id="A0A915K0P0"/>
<evidence type="ECO:0000256" key="2">
    <source>
        <dbReference type="ARBA" id="ARBA00005683"/>
    </source>
</evidence>
<evidence type="ECO:0000313" key="10">
    <source>
        <dbReference type="Proteomes" id="UP000887565"/>
    </source>
</evidence>
<comment type="function">
    <text evidence="9">Ligand for members of the frizzled family of seven transmembrane receptors.</text>
</comment>
<dbReference type="InterPro" id="IPR009143">
    <property type="entry name" value="Wnt6"/>
</dbReference>
<keyword evidence="8" id="KW-0449">Lipoprotein</keyword>
<evidence type="ECO:0000256" key="4">
    <source>
        <dbReference type="ARBA" id="ARBA00022525"/>
    </source>
</evidence>
<dbReference type="PROSITE" id="PS00246">
    <property type="entry name" value="WNT1"/>
    <property type="match status" value="1"/>
</dbReference>
<keyword evidence="6 9" id="KW-0879">Wnt signaling pathway</keyword>
<evidence type="ECO:0000256" key="7">
    <source>
        <dbReference type="ARBA" id="ARBA00023157"/>
    </source>
</evidence>
<dbReference type="GO" id="GO:0000902">
    <property type="term" value="P:cell morphogenesis"/>
    <property type="evidence" value="ECO:0007669"/>
    <property type="project" value="UniProtKB-ARBA"/>
</dbReference>
<dbReference type="Pfam" id="PF00110">
    <property type="entry name" value="wnt"/>
    <property type="match status" value="2"/>
</dbReference>
<dbReference type="InterPro" id="IPR005817">
    <property type="entry name" value="Wnt"/>
</dbReference>
<reference evidence="11" key="1">
    <citation type="submission" date="2022-11" db="UniProtKB">
        <authorList>
            <consortium name="WormBaseParasite"/>
        </authorList>
    </citation>
    <scope>IDENTIFICATION</scope>
</reference>
<dbReference type="OMA" id="ICIVFRS"/>
<dbReference type="InterPro" id="IPR018161">
    <property type="entry name" value="Wnt_CS"/>
</dbReference>
<keyword evidence="7" id="KW-1015">Disulfide bond</keyword>
<dbReference type="GO" id="GO:0005109">
    <property type="term" value="F:frizzled binding"/>
    <property type="evidence" value="ECO:0007669"/>
    <property type="project" value="TreeGrafter"/>
</dbReference>
<protein>
    <recommendedName>
        <fullName evidence="9">Protein Wnt</fullName>
    </recommendedName>
</protein>
<evidence type="ECO:0000256" key="1">
    <source>
        <dbReference type="ARBA" id="ARBA00004498"/>
    </source>
</evidence>
<dbReference type="PRINTS" id="PR01349">
    <property type="entry name" value="WNTPROTEIN"/>
</dbReference>
<evidence type="ECO:0000256" key="9">
    <source>
        <dbReference type="RuleBase" id="RU003500"/>
    </source>
</evidence>
<dbReference type="CDD" id="cd19338">
    <property type="entry name" value="Wnt_Wnt6"/>
    <property type="match status" value="1"/>
</dbReference>
<evidence type="ECO:0000256" key="5">
    <source>
        <dbReference type="ARBA" id="ARBA00022530"/>
    </source>
</evidence>
<dbReference type="WBParaSite" id="nRc.2.0.1.t31775-RA">
    <property type="protein sequence ID" value="nRc.2.0.1.t31775-RA"/>
    <property type="gene ID" value="nRc.2.0.1.g31775"/>
</dbReference>
<evidence type="ECO:0000256" key="3">
    <source>
        <dbReference type="ARBA" id="ARBA00022473"/>
    </source>
</evidence>
<organism evidence="10 11">
    <name type="scientific">Romanomermis culicivorax</name>
    <name type="common">Nematode worm</name>
    <dbReference type="NCBI Taxonomy" id="13658"/>
    <lineage>
        <taxon>Eukaryota</taxon>
        <taxon>Metazoa</taxon>
        <taxon>Ecdysozoa</taxon>
        <taxon>Nematoda</taxon>
        <taxon>Enoplea</taxon>
        <taxon>Dorylaimia</taxon>
        <taxon>Mermithida</taxon>
        <taxon>Mermithoidea</taxon>
        <taxon>Mermithidae</taxon>
        <taxon>Romanomermis</taxon>
    </lineage>
</organism>
<dbReference type="GO" id="GO:0005125">
    <property type="term" value="F:cytokine activity"/>
    <property type="evidence" value="ECO:0007669"/>
    <property type="project" value="TreeGrafter"/>
</dbReference>
<keyword evidence="3 9" id="KW-0217">Developmental protein</keyword>
<keyword evidence="10" id="KW-1185">Reference proteome</keyword>
<evidence type="ECO:0000256" key="8">
    <source>
        <dbReference type="ARBA" id="ARBA00023288"/>
    </source>
</evidence>
<dbReference type="PANTHER" id="PTHR12027:SF99">
    <property type="entry name" value="PROTEIN WNT"/>
    <property type="match status" value="1"/>
</dbReference>